<dbReference type="NCBIfam" id="TIGR00229">
    <property type="entry name" value="sensory_box"/>
    <property type="match status" value="1"/>
</dbReference>
<dbReference type="PRINTS" id="PR00038">
    <property type="entry name" value="HTHLUXR"/>
</dbReference>
<keyword evidence="2" id="KW-0288">FMN</keyword>
<dbReference type="EMBL" id="JACICF010000001">
    <property type="protein sequence ID" value="MBB3763460.1"/>
    <property type="molecule type" value="Genomic_DNA"/>
</dbReference>
<evidence type="ECO:0000256" key="3">
    <source>
        <dbReference type="ARBA" id="ARBA00022991"/>
    </source>
</evidence>
<dbReference type="GO" id="GO:0006355">
    <property type="term" value="P:regulation of DNA-templated transcription"/>
    <property type="evidence" value="ECO:0007669"/>
    <property type="project" value="InterPro"/>
</dbReference>
<reference evidence="6 7" key="1">
    <citation type="submission" date="2020-08" db="EMBL/GenBank/DDBJ databases">
        <title>Genomic Encyclopedia of Type Strains, Phase IV (KMG-IV): sequencing the most valuable type-strain genomes for metagenomic binning, comparative biology and taxonomic classification.</title>
        <authorList>
            <person name="Goeker M."/>
        </authorList>
    </citation>
    <scope>NUCLEOTIDE SEQUENCE [LARGE SCALE GENOMIC DNA]</scope>
    <source>
        <strain evidence="6 7">DSM 24194</strain>
    </source>
</reference>
<feature type="domain" description="HTH luxR-type" evidence="4">
    <location>
        <begin position="153"/>
        <end position="218"/>
    </location>
</feature>
<dbReference type="PROSITE" id="PS50112">
    <property type="entry name" value="PAS"/>
    <property type="match status" value="1"/>
</dbReference>
<dbReference type="RefSeq" id="WP_322597108.1">
    <property type="nucleotide sequence ID" value="NZ_JACICF010000001.1"/>
</dbReference>
<dbReference type="PANTHER" id="PTHR47429:SF2">
    <property type="entry name" value="PROTEIN TWIN LOV 1"/>
    <property type="match status" value="1"/>
</dbReference>
<dbReference type="Proteomes" id="UP000578569">
    <property type="component" value="Unassembled WGS sequence"/>
</dbReference>
<evidence type="ECO:0000259" key="4">
    <source>
        <dbReference type="PROSITE" id="PS50043"/>
    </source>
</evidence>
<evidence type="ECO:0000256" key="1">
    <source>
        <dbReference type="ARBA" id="ARBA00022630"/>
    </source>
</evidence>
<sequence length="219" mass="24098">MTDPSPIAPHPEPSVPIEKIHPDDWVVALIADSPVASVVSDPRLPDNPIVAANPAFLELTGYSEKEILGRNCRFLAGPKTETWLSETISESVREHRPVLVEILNYKKDGTPFRNAVLVAPIYDEDNALRYFLGSQVELSGDAPGPPSRRLSEAQQMIERLSPRQKEVTTLVAAGLRNKQIAHELGLSEKTVKMHRGLVMEKLELKSSAELVRVAVEAGL</sequence>
<dbReference type="SMART" id="SM00091">
    <property type="entry name" value="PAS"/>
    <property type="match status" value="1"/>
</dbReference>
<dbReference type="PANTHER" id="PTHR47429">
    <property type="entry name" value="PROTEIN TWIN LOV 1"/>
    <property type="match status" value="1"/>
</dbReference>
<feature type="domain" description="PAS" evidence="5">
    <location>
        <begin position="46"/>
        <end position="95"/>
    </location>
</feature>
<dbReference type="AlphaFoldDB" id="A0A839YY98"/>
<dbReference type="InterPro" id="IPR036388">
    <property type="entry name" value="WH-like_DNA-bd_sf"/>
</dbReference>
<keyword evidence="7" id="KW-1185">Reference proteome</keyword>
<dbReference type="Gene3D" id="3.30.450.20">
    <property type="entry name" value="PAS domain"/>
    <property type="match status" value="1"/>
</dbReference>
<keyword evidence="3" id="KW-0157">Chromophore</keyword>
<dbReference type="InterPro" id="IPR000014">
    <property type="entry name" value="PAS"/>
</dbReference>
<accession>A0A839YY98</accession>
<dbReference type="Gene3D" id="1.10.10.10">
    <property type="entry name" value="Winged helix-like DNA-binding domain superfamily/Winged helix DNA-binding domain"/>
    <property type="match status" value="1"/>
</dbReference>
<dbReference type="GO" id="GO:0003677">
    <property type="term" value="F:DNA binding"/>
    <property type="evidence" value="ECO:0007669"/>
    <property type="project" value="InterPro"/>
</dbReference>
<dbReference type="SMART" id="SM00421">
    <property type="entry name" value="HTH_LUXR"/>
    <property type="match status" value="1"/>
</dbReference>
<evidence type="ECO:0000259" key="5">
    <source>
        <dbReference type="PROSITE" id="PS50112"/>
    </source>
</evidence>
<dbReference type="CDD" id="cd00130">
    <property type="entry name" value="PAS"/>
    <property type="match status" value="1"/>
</dbReference>
<name>A0A839YY98_9SPHN</name>
<protein>
    <submittedName>
        <fullName evidence="6">PAS domain S-box-containing protein</fullName>
    </submittedName>
</protein>
<keyword evidence="1" id="KW-0285">Flavoprotein</keyword>
<dbReference type="SUPFAM" id="SSF46894">
    <property type="entry name" value="C-terminal effector domain of the bipartite response regulators"/>
    <property type="match status" value="1"/>
</dbReference>
<dbReference type="SUPFAM" id="SSF55785">
    <property type="entry name" value="PYP-like sensor domain (PAS domain)"/>
    <property type="match status" value="1"/>
</dbReference>
<proteinExistence type="predicted"/>
<dbReference type="PROSITE" id="PS50043">
    <property type="entry name" value="HTH_LUXR_2"/>
    <property type="match status" value="1"/>
</dbReference>
<dbReference type="InterPro" id="IPR000792">
    <property type="entry name" value="Tscrpt_reg_LuxR_C"/>
</dbReference>
<dbReference type="InterPro" id="IPR016032">
    <property type="entry name" value="Sig_transdc_resp-reg_C-effctor"/>
</dbReference>
<dbReference type="CDD" id="cd06170">
    <property type="entry name" value="LuxR_C_like"/>
    <property type="match status" value="1"/>
</dbReference>
<organism evidence="6 7">
    <name type="scientific">Sphingomicrobium lutaoense</name>
    <dbReference type="NCBI Taxonomy" id="515949"/>
    <lineage>
        <taxon>Bacteria</taxon>
        <taxon>Pseudomonadati</taxon>
        <taxon>Pseudomonadota</taxon>
        <taxon>Alphaproteobacteria</taxon>
        <taxon>Sphingomonadales</taxon>
        <taxon>Sphingomonadaceae</taxon>
        <taxon>Sphingomicrobium</taxon>
    </lineage>
</organism>
<gene>
    <name evidence="6" type="ORF">FHS50_000483</name>
</gene>
<evidence type="ECO:0000313" key="6">
    <source>
        <dbReference type="EMBL" id="MBB3763460.1"/>
    </source>
</evidence>
<evidence type="ECO:0000256" key="2">
    <source>
        <dbReference type="ARBA" id="ARBA00022643"/>
    </source>
</evidence>
<dbReference type="Pfam" id="PF00196">
    <property type="entry name" value="GerE"/>
    <property type="match status" value="1"/>
</dbReference>
<dbReference type="InterPro" id="IPR035965">
    <property type="entry name" value="PAS-like_dom_sf"/>
</dbReference>
<dbReference type="Pfam" id="PF13426">
    <property type="entry name" value="PAS_9"/>
    <property type="match status" value="1"/>
</dbReference>
<evidence type="ECO:0000313" key="7">
    <source>
        <dbReference type="Proteomes" id="UP000578569"/>
    </source>
</evidence>
<comment type="caution">
    <text evidence="6">The sequence shown here is derived from an EMBL/GenBank/DDBJ whole genome shotgun (WGS) entry which is preliminary data.</text>
</comment>